<proteinExistence type="predicted"/>
<dbReference type="AlphaFoldDB" id="A0A6G1SB00"/>
<dbReference type="InterPro" id="IPR052728">
    <property type="entry name" value="O2_lipid_transport_reg"/>
</dbReference>
<name>A0A6G1SB00_9ACAR</name>
<feature type="transmembrane region" description="Helical" evidence="1">
    <location>
        <begin position="377"/>
        <end position="396"/>
    </location>
</feature>
<dbReference type="EMBL" id="GGYP01002329">
    <property type="protein sequence ID" value="MDE47100.1"/>
    <property type="molecule type" value="Transcribed_RNA"/>
</dbReference>
<dbReference type="SMART" id="SM00703">
    <property type="entry name" value="NRF"/>
    <property type="match status" value="1"/>
</dbReference>
<feature type="transmembrane region" description="Helical" evidence="1">
    <location>
        <begin position="704"/>
        <end position="723"/>
    </location>
</feature>
<keyword evidence="1" id="KW-0812">Transmembrane</keyword>
<feature type="transmembrane region" description="Helical" evidence="1">
    <location>
        <begin position="520"/>
        <end position="543"/>
    </location>
</feature>
<dbReference type="PANTHER" id="PTHR11161:SF0">
    <property type="entry name" value="O-ACYLTRANSFERASE LIKE PROTEIN"/>
    <property type="match status" value="1"/>
</dbReference>
<protein>
    <submittedName>
        <fullName evidence="3">Nose resistant to fluoxetine protein 6</fullName>
    </submittedName>
</protein>
<feature type="transmembrane region" description="Helical" evidence="1">
    <location>
        <begin position="836"/>
        <end position="852"/>
    </location>
</feature>
<evidence type="ECO:0000259" key="2">
    <source>
        <dbReference type="SMART" id="SM00703"/>
    </source>
</evidence>
<feature type="transmembrane region" description="Helical" evidence="1">
    <location>
        <begin position="7"/>
        <end position="29"/>
    </location>
</feature>
<evidence type="ECO:0000313" key="3">
    <source>
        <dbReference type="EMBL" id="MDE47100.1"/>
    </source>
</evidence>
<feature type="transmembrane region" description="Helical" evidence="1">
    <location>
        <begin position="677"/>
        <end position="697"/>
    </location>
</feature>
<feature type="transmembrane region" description="Helical" evidence="1">
    <location>
        <begin position="909"/>
        <end position="930"/>
    </location>
</feature>
<feature type="transmembrane region" description="Helical" evidence="1">
    <location>
        <begin position="754"/>
        <end position="773"/>
    </location>
</feature>
<feature type="transmembrane region" description="Helical" evidence="1">
    <location>
        <begin position="482"/>
        <end position="500"/>
    </location>
</feature>
<dbReference type="InterPro" id="IPR006621">
    <property type="entry name" value="Nose-resist-to-fluoxetine_N"/>
</dbReference>
<feature type="transmembrane region" description="Helical" evidence="1">
    <location>
        <begin position="602"/>
        <end position="623"/>
    </location>
</feature>
<feature type="transmembrane region" description="Helical" evidence="1">
    <location>
        <begin position="942"/>
        <end position="964"/>
    </location>
</feature>
<keyword evidence="1" id="KW-0472">Membrane</keyword>
<keyword evidence="1" id="KW-1133">Transmembrane helix</keyword>
<organism evidence="3">
    <name type="scientific">Aceria tosichella</name>
    <name type="common">wheat curl mite</name>
    <dbReference type="NCBI Taxonomy" id="561515"/>
    <lineage>
        <taxon>Eukaryota</taxon>
        <taxon>Metazoa</taxon>
        <taxon>Ecdysozoa</taxon>
        <taxon>Arthropoda</taxon>
        <taxon>Chelicerata</taxon>
        <taxon>Arachnida</taxon>
        <taxon>Acari</taxon>
        <taxon>Acariformes</taxon>
        <taxon>Trombidiformes</taxon>
        <taxon>Prostigmata</taxon>
        <taxon>Eupodina</taxon>
        <taxon>Eriophyoidea</taxon>
        <taxon>Eriophyidae</taxon>
        <taxon>Eriophyinae</taxon>
        <taxon>Aceriini</taxon>
        <taxon>Aceria</taxon>
    </lineage>
</organism>
<sequence>MIRANKLIIRAAEPLIVVTLIVFAAITFIEASTKTGHYEQPVATAKQNRSSLLLRSGPYTGEEWHEILSCPGNETSSRTTFRVPLSNIWYALTNRCNKDSNAWRYKYIDELKPAFNHLISDSTIDERLANLINTIYINIFDTDFFTFNWGDPVKDAENELRVAGPQVNDTQCLKELNIMWELYDDMLATLARLKQANETTRSSNQSLRLQGRHVRLARVLDSFGRYESGSLDGKVFLGGSYYECIGSQLLATTTRNMDNDKRHDQEHPADTKIQMRYCWARMDINRHLHPILKNRKKFDYEQASPMLHVATCLPSSCHSKSLHHNASQAIVQRLINSQLHLPSSIYVNEALQLESVFCLVDGDSDWGRISASGKLCLLFIGFWLLLCLGATIIANNNNSSSSSSSKEHNHCLQPRSRDDGYHEVLADNNNDNNFSKPQRASLLTRVCKCLDLKQSWHDLTSDKRRLDPTDPLDLDVLNPMKILSCLFCIMSHVGLTLGAISSNTIQIFASVDTGKFSMGALGTSGVVDGFFVISGMLVTYISLIKLTRNQRLNPVQSVVIAPPVSHSDHHHRQTTLPWAIEPRKSSKQQTNLRHTKLFFSKWFVLFIHRYLRIVPLYALIFWFRRDVLTYLFDGPLWDYGLNHDTPNGACLKEPWYIPFTFVSAFRPMSRQCFLPSWSISNDIFYAMFTPPIILWLVSKPRSALIATISLTIITSLASMDALANLPPASVWEILEMNYQGIVLLFRDLGPIYTWPFYRIPAFLIGTLSGYYLFRYEQNYSMTRQQQQQQQSQQQTCSLELEHQSGSATTDTKAAVYSSSPPNGGWPRWFTGPATQLSYFFFIFHTIMATYGNDMKGPYWPLMRFSIFFNITLDRVIWSLASAVVFLQMMTNWRHNSLMQNFSGQKWRTLAKIQFAVIFVHWMLIIVYTGLMPAPPTFTLWHMFMGSTTITFAAYAISAVIHVVFENPMDKLIKREIFKL</sequence>
<dbReference type="Pfam" id="PF20146">
    <property type="entry name" value="NRF"/>
    <property type="match status" value="1"/>
</dbReference>
<gene>
    <name evidence="3" type="primary">nrf-6_15</name>
    <name evidence="3" type="ORF">g.1045</name>
</gene>
<dbReference type="PANTHER" id="PTHR11161">
    <property type="entry name" value="O-ACYLTRANSFERASE"/>
    <property type="match status" value="1"/>
</dbReference>
<feature type="domain" description="Nose resistant-to-fluoxetine protein N-terminal" evidence="2">
    <location>
        <begin position="169"/>
        <end position="349"/>
    </location>
</feature>
<reference evidence="3" key="1">
    <citation type="submission" date="2018-10" db="EMBL/GenBank/DDBJ databases">
        <title>Transcriptome assembly of Aceria tosichella (Wheat curl mite) Type 2.</title>
        <authorList>
            <person name="Scully E.D."/>
            <person name="Geib S.M."/>
            <person name="Palmer N.A."/>
            <person name="Gupta A.K."/>
            <person name="Sarath G."/>
            <person name="Tatineni S."/>
        </authorList>
    </citation>
    <scope>NUCLEOTIDE SEQUENCE</scope>
    <source>
        <strain evidence="3">LincolnNE</strain>
    </source>
</reference>
<evidence type="ECO:0000256" key="1">
    <source>
        <dbReference type="SAM" id="Phobius"/>
    </source>
</evidence>
<accession>A0A6G1SB00</accession>
<feature type="transmembrane region" description="Helical" evidence="1">
    <location>
        <begin position="864"/>
        <end position="888"/>
    </location>
</feature>